<feature type="domain" description="Hemimethylated DNA-binding" evidence="1">
    <location>
        <begin position="110"/>
        <end position="214"/>
    </location>
</feature>
<proteinExistence type="predicted"/>
<dbReference type="PANTHER" id="PTHR48439:SF1">
    <property type="entry name" value="HEMIMETHYLATED DNA-BINDING DOMAIN-CONTAINING PROTEIN"/>
    <property type="match status" value="1"/>
</dbReference>
<gene>
    <name evidence="2" type="ORF">WJX72_007832</name>
</gene>
<dbReference type="Gene3D" id="2.30.30.390">
    <property type="entry name" value="Hemimethylated DNA-binding domain"/>
    <property type="match status" value="1"/>
</dbReference>
<reference evidence="2 3" key="1">
    <citation type="journal article" date="2024" name="Nat. Commun.">
        <title>Phylogenomics reveals the evolutionary origins of lichenization in chlorophyte algae.</title>
        <authorList>
            <person name="Puginier C."/>
            <person name="Libourel C."/>
            <person name="Otte J."/>
            <person name="Skaloud P."/>
            <person name="Haon M."/>
            <person name="Grisel S."/>
            <person name="Petersen M."/>
            <person name="Berrin J.G."/>
            <person name="Delaux P.M."/>
            <person name="Dal Grande F."/>
            <person name="Keller J."/>
        </authorList>
    </citation>
    <scope>NUCLEOTIDE SEQUENCE [LARGE SCALE GENOMIC DNA]</scope>
    <source>
        <strain evidence="2 3">SAG 2043</strain>
    </source>
</reference>
<dbReference type="AlphaFoldDB" id="A0AAW1QFR2"/>
<evidence type="ECO:0000313" key="2">
    <source>
        <dbReference type="EMBL" id="KAK9820241.1"/>
    </source>
</evidence>
<dbReference type="Pfam" id="PF08755">
    <property type="entry name" value="YccV-like"/>
    <property type="match status" value="1"/>
</dbReference>
<dbReference type="SUPFAM" id="SSF141255">
    <property type="entry name" value="YccV-like"/>
    <property type="match status" value="1"/>
</dbReference>
<accession>A0AAW1QFR2</accession>
<dbReference type="Proteomes" id="UP001489004">
    <property type="component" value="Unassembled WGS sequence"/>
</dbReference>
<dbReference type="EMBL" id="JALJOR010000003">
    <property type="protein sequence ID" value="KAK9820241.1"/>
    <property type="molecule type" value="Genomic_DNA"/>
</dbReference>
<keyword evidence="3" id="KW-1185">Reference proteome</keyword>
<dbReference type="GO" id="GO:0003677">
    <property type="term" value="F:DNA binding"/>
    <property type="evidence" value="ECO:0007669"/>
    <property type="project" value="InterPro"/>
</dbReference>
<evidence type="ECO:0000259" key="1">
    <source>
        <dbReference type="SMART" id="SM00992"/>
    </source>
</evidence>
<dbReference type="InterPro" id="IPR011722">
    <property type="entry name" value="Hemimethylated_DNA-bd_dom"/>
</dbReference>
<organism evidence="2 3">
    <name type="scientific">[Myrmecia] bisecta</name>
    <dbReference type="NCBI Taxonomy" id="41462"/>
    <lineage>
        <taxon>Eukaryota</taxon>
        <taxon>Viridiplantae</taxon>
        <taxon>Chlorophyta</taxon>
        <taxon>core chlorophytes</taxon>
        <taxon>Trebouxiophyceae</taxon>
        <taxon>Trebouxiales</taxon>
        <taxon>Trebouxiaceae</taxon>
        <taxon>Myrmecia</taxon>
    </lineage>
</organism>
<dbReference type="PANTHER" id="PTHR48439">
    <property type="entry name" value="HEMIMETHYLATED DNA-BINDING DOMAIN-CONTAINING PROTEIN"/>
    <property type="match status" value="1"/>
</dbReference>
<dbReference type="SMART" id="SM00992">
    <property type="entry name" value="YccV-like"/>
    <property type="match status" value="1"/>
</dbReference>
<name>A0AAW1QFR2_9CHLO</name>
<dbReference type="InterPro" id="IPR036623">
    <property type="entry name" value="Hemimethylated_DNA-bd_sf"/>
</dbReference>
<dbReference type="InterPro" id="IPR053189">
    <property type="entry name" value="Clp_protease_adapter_ClpF"/>
</dbReference>
<evidence type="ECO:0000313" key="3">
    <source>
        <dbReference type="Proteomes" id="UP001489004"/>
    </source>
</evidence>
<sequence length="267" mass="30566">MSNGVVGRAIYRGILRWGRRAEGVPLNVRTNDLVNVCPALAQAVSANQEGLSNITSFCRWSFRQHAHLEGQEQDDALDSGMQAMRLLYGDYATTLRNMQASREEHADRSRVEFAVGQVVRHKKHHYHGVVCGWDLVCKREPAWSRTVGVEPNQPFYIILPDETDCLRLFGQLRMEKYAGQSNLELVVDERRIVHRAMNSYFTAYSPSLARYIPNEVLEYEYPDNYQCDDKERCDADANILMRPEVLNSQCSAFVPSSRCERVCEEAQ</sequence>
<comment type="caution">
    <text evidence="2">The sequence shown here is derived from an EMBL/GenBank/DDBJ whole genome shotgun (WGS) entry which is preliminary data.</text>
</comment>
<dbReference type="NCBIfam" id="TIGR02097">
    <property type="entry name" value="yccV"/>
    <property type="match status" value="1"/>
</dbReference>
<protein>
    <recommendedName>
        <fullName evidence="1">Hemimethylated DNA-binding domain-containing protein</fullName>
    </recommendedName>
</protein>